<proteinExistence type="predicted"/>
<comment type="caution">
    <text evidence="2">The sequence shown here is derived from an EMBL/GenBank/DDBJ whole genome shotgun (WGS) entry which is preliminary data.</text>
</comment>
<keyword evidence="1" id="KW-0732">Signal</keyword>
<gene>
    <name evidence="2" type="ORF">WR25_25396</name>
</gene>
<name>A0A2A2JRX6_9BILA</name>
<dbReference type="Proteomes" id="UP000218231">
    <property type="component" value="Unassembled WGS sequence"/>
</dbReference>
<reference evidence="2 3" key="1">
    <citation type="journal article" date="2017" name="Curr. Biol.">
        <title>Genome architecture and evolution of a unichromosomal asexual nematode.</title>
        <authorList>
            <person name="Fradin H."/>
            <person name="Zegar C."/>
            <person name="Gutwein M."/>
            <person name="Lucas J."/>
            <person name="Kovtun M."/>
            <person name="Corcoran D."/>
            <person name="Baugh L.R."/>
            <person name="Kiontke K."/>
            <person name="Gunsalus K."/>
            <person name="Fitch D.H."/>
            <person name="Piano F."/>
        </authorList>
    </citation>
    <scope>NUCLEOTIDE SEQUENCE [LARGE SCALE GENOMIC DNA]</scope>
    <source>
        <strain evidence="2">PF1309</strain>
    </source>
</reference>
<dbReference type="EMBL" id="LIAE01010266">
    <property type="protein sequence ID" value="PAV64329.1"/>
    <property type="molecule type" value="Genomic_DNA"/>
</dbReference>
<accession>A0A2A2JRX6</accession>
<sequence>MSKSILQLFLLTFSMCFIFPAESQDLNSTGNGSANEESLARSLQKFEADSKQIIDEYLRNGKKLKQSLRSRLILFLIQYTPVQDAVMETNNQELKNQVAAINARLKSTLQFKYNSVKSQIDKLIGHMMAVLLAPFILINPLPAPGAITQPPTTQAPSLPVFQTVQQSVWPPFDTSSQWGQSQWSQPSTFQWPSQPSSSFVSQSSFSFQQPPATSQFFPQNTVFMPAANNPSPAPFLPFRSEFVQPSQQFVWNNGLYRYRYRYIK</sequence>
<keyword evidence="3" id="KW-1185">Reference proteome</keyword>
<evidence type="ECO:0000313" key="2">
    <source>
        <dbReference type="EMBL" id="PAV64329.1"/>
    </source>
</evidence>
<organism evidence="2 3">
    <name type="scientific">Diploscapter pachys</name>
    <dbReference type="NCBI Taxonomy" id="2018661"/>
    <lineage>
        <taxon>Eukaryota</taxon>
        <taxon>Metazoa</taxon>
        <taxon>Ecdysozoa</taxon>
        <taxon>Nematoda</taxon>
        <taxon>Chromadorea</taxon>
        <taxon>Rhabditida</taxon>
        <taxon>Rhabditina</taxon>
        <taxon>Rhabditomorpha</taxon>
        <taxon>Rhabditoidea</taxon>
        <taxon>Rhabditidae</taxon>
        <taxon>Diploscapter</taxon>
    </lineage>
</organism>
<dbReference type="OrthoDB" id="5804836at2759"/>
<dbReference type="STRING" id="2018661.A0A2A2JRX6"/>
<protein>
    <recommendedName>
        <fullName evidence="4">SXP/RAL-2 family protein Ani s 5-like cation-binding domain-containing protein</fullName>
    </recommendedName>
</protein>
<evidence type="ECO:0000256" key="1">
    <source>
        <dbReference type="SAM" id="SignalP"/>
    </source>
</evidence>
<evidence type="ECO:0008006" key="4">
    <source>
        <dbReference type="Google" id="ProtNLM"/>
    </source>
</evidence>
<dbReference type="AlphaFoldDB" id="A0A2A2JRX6"/>
<feature type="chain" id="PRO_5013353539" description="SXP/RAL-2 family protein Ani s 5-like cation-binding domain-containing protein" evidence="1">
    <location>
        <begin position="24"/>
        <end position="264"/>
    </location>
</feature>
<evidence type="ECO:0000313" key="3">
    <source>
        <dbReference type="Proteomes" id="UP000218231"/>
    </source>
</evidence>
<feature type="signal peptide" evidence="1">
    <location>
        <begin position="1"/>
        <end position="23"/>
    </location>
</feature>